<dbReference type="EMBL" id="WIGM01000515">
    <property type="protein sequence ID" value="KAF6823126.1"/>
    <property type="molecule type" value="Genomic_DNA"/>
</dbReference>
<evidence type="ECO:0000259" key="1">
    <source>
        <dbReference type="Pfam" id="PF22422"/>
    </source>
</evidence>
<evidence type="ECO:0000313" key="2">
    <source>
        <dbReference type="EMBL" id="KAF6823126.1"/>
    </source>
</evidence>
<dbReference type="Proteomes" id="UP000639643">
    <property type="component" value="Unassembled WGS sequence"/>
</dbReference>
<reference evidence="2" key="1">
    <citation type="journal article" date="2020" name="Phytopathology">
        <title>Genome Sequence Resources of Colletotrichum truncatum, C. plurivorum, C. musicola, and C. sojae: Four Species Pathogenic to Soybean (Glycine max).</title>
        <authorList>
            <person name="Rogerio F."/>
            <person name="Boufleur T.R."/>
            <person name="Ciampi-Guillardi M."/>
            <person name="Sukno S.A."/>
            <person name="Thon M.R."/>
            <person name="Massola Junior N.S."/>
            <person name="Baroncelli R."/>
        </authorList>
    </citation>
    <scope>NUCLEOTIDE SEQUENCE</scope>
    <source>
        <strain evidence="2">LFN0074</strain>
    </source>
</reference>
<feature type="domain" description="Mannosylglycerate hydrolase MGH1-like glycoside hydrolase" evidence="1">
    <location>
        <begin position="141"/>
        <end position="209"/>
    </location>
</feature>
<protein>
    <recommendedName>
        <fullName evidence="1">Mannosylglycerate hydrolase MGH1-like glycoside hydrolase domain-containing protein</fullName>
    </recommendedName>
</protein>
<keyword evidence="3" id="KW-1185">Reference proteome</keyword>
<name>A0A8H6N8A3_9PEZI</name>
<sequence>MRGLRPPAQSSSLPRLALTASRQFWGILAEAARARSYTTPGKCSLGKMRFPTTLAAVPLGARLAQAVLDLDAVTEIYFGNDAPWYRNRIPLFESSDTEITDVYYYRWNVFRTHQRDIGSKYGFISTELIDNVGWQTQPWASNNCAAIFHLSEGRWCRDPRFKQDYATFMYSPDSNPRQFSESMADGVWRNYLVDGDPELAFSLLDDMQRVEPIADATEYTISSIDASGGYDGFFGGQAFRPTINTYQYANARAIAKIASLKGGLDDVVEEYSKRAEAIKQTVQRDLWNSTFEHFVDRYFVDNENVTYWDFIRGRELAGFVPWAHDLPDDDAKFGEAWWHALSADELGGPFGLRTVEPSYEYYMRVWRYEGTQTECHWNGPSWPYQTTQVLTSLANVLDHYPNSSSLVDVGDYTRLLKQYANQHYNKHFDNILDIEENYDPDTGEPIVGLGRSHHYFHSGYVDLVLSGFVGIRPREDDVLEVNPLADPSTISYFRAERIVYHGREVAVQWDATGDRYGEAGLRIEVDGEVVASSDKLERLTAEITRAAPAPISRPLARSIQLQPSEALPIVNSSVPDYDLERLHDVFDGRVWFWTQDTIANGLDTPRGSDTEEWVSIEFGAAVEASRAEVAFFVNEEKGFDVPASYRVQVLDGEWTDVAGASYDEPVANGITNVKWTGVTAESLRILVKPRDGKQVRLVEWKVFSE</sequence>
<dbReference type="OrthoDB" id="5382128at2759"/>
<dbReference type="InterPro" id="IPR008928">
    <property type="entry name" value="6-hairpin_glycosidase_sf"/>
</dbReference>
<dbReference type="Gene3D" id="2.60.120.260">
    <property type="entry name" value="Galactose-binding domain-like"/>
    <property type="match status" value="1"/>
</dbReference>
<proteinExistence type="predicted"/>
<dbReference type="GO" id="GO:0005975">
    <property type="term" value="P:carbohydrate metabolic process"/>
    <property type="evidence" value="ECO:0007669"/>
    <property type="project" value="InterPro"/>
</dbReference>
<dbReference type="Pfam" id="PF22422">
    <property type="entry name" value="MGH1-like_GH"/>
    <property type="match status" value="2"/>
</dbReference>
<gene>
    <name evidence="2" type="ORF">CMUS01_10827</name>
</gene>
<dbReference type="SUPFAM" id="SSF48208">
    <property type="entry name" value="Six-hairpin glycosidases"/>
    <property type="match status" value="1"/>
</dbReference>
<dbReference type="AlphaFoldDB" id="A0A8H6N8A3"/>
<organism evidence="2 3">
    <name type="scientific">Colletotrichum musicola</name>
    <dbReference type="NCBI Taxonomy" id="2175873"/>
    <lineage>
        <taxon>Eukaryota</taxon>
        <taxon>Fungi</taxon>
        <taxon>Dikarya</taxon>
        <taxon>Ascomycota</taxon>
        <taxon>Pezizomycotina</taxon>
        <taxon>Sordariomycetes</taxon>
        <taxon>Hypocreomycetidae</taxon>
        <taxon>Glomerellales</taxon>
        <taxon>Glomerellaceae</taxon>
        <taxon>Colletotrichum</taxon>
        <taxon>Colletotrichum orchidearum species complex</taxon>
    </lineage>
</organism>
<dbReference type="Gene3D" id="1.50.10.10">
    <property type="match status" value="1"/>
</dbReference>
<comment type="caution">
    <text evidence="2">The sequence shown here is derived from an EMBL/GenBank/DDBJ whole genome shotgun (WGS) entry which is preliminary data.</text>
</comment>
<dbReference type="InterPro" id="IPR012341">
    <property type="entry name" value="6hp_glycosidase-like_sf"/>
</dbReference>
<feature type="domain" description="Mannosylglycerate hydrolase MGH1-like glycoside hydrolase" evidence="1">
    <location>
        <begin position="215"/>
        <end position="458"/>
    </location>
</feature>
<dbReference type="InterPro" id="IPR054491">
    <property type="entry name" value="MGH1-like_GH"/>
</dbReference>
<accession>A0A8H6N8A3</accession>
<dbReference type="GO" id="GO:0003824">
    <property type="term" value="F:catalytic activity"/>
    <property type="evidence" value="ECO:0007669"/>
    <property type="project" value="UniProtKB-ARBA"/>
</dbReference>
<evidence type="ECO:0000313" key="3">
    <source>
        <dbReference type="Proteomes" id="UP000639643"/>
    </source>
</evidence>